<reference evidence="4 5" key="1">
    <citation type="submission" date="2020-08" db="EMBL/GenBank/DDBJ databases">
        <title>Genome public.</title>
        <authorList>
            <person name="Liu C."/>
            <person name="Sun Q."/>
        </authorList>
    </citation>
    <scope>NUCLEOTIDE SEQUENCE [LARGE SCALE GENOMIC DNA]</scope>
    <source>
        <strain evidence="4 5">BX3</strain>
    </source>
</reference>
<dbReference type="SUPFAM" id="SSF140566">
    <property type="entry name" value="FlgN-like"/>
    <property type="match status" value="1"/>
</dbReference>
<dbReference type="EMBL" id="JACRSW010000031">
    <property type="protein sequence ID" value="MBC8557792.1"/>
    <property type="molecule type" value="Genomic_DNA"/>
</dbReference>
<gene>
    <name evidence="4" type="ORF">H8700_08730</name>
</gene>
<keyword evidence="4" id="KW-0966">Cell projection</keyword>
<evidence type="ECO:0000256" key="1">
    <source>
        <dbReference type="ARBA" id="ARBA00022795"/>
    </source>
</evidence>
<keyword evidence="4" id="KW-0969">Cilium</keyword>
<keyword evidence="2" id="KW-0175">Coiled coil</keyword>
<dbReference type="RefSeq" id="WP_022141655.1">
    <property type="nucleotide sequence ID" value="NZ_JACRSW010000031.1"/>
</dbReference>
<evidence type="ECO:0000313" key="5">
    <source>
        <dbReference type="Proteomes" id="UP000637513"/>
    </source>
</evidence>
<dbReference type="Pfam" id="PF05130">
    <property type="entry name" value="FlgN"/>
    <property type="match status" value="1"/>
</dbReference>
<proteinExistence type="predicted"/>
<sequence>MASLMEDLFTALSGEKEIYEKLIPVSEKKTEILTRGDLKELEEVTREEQALVEKATAIGKKREEVIANIGVVLNRDASTLDLTTLATLLEKQPGERKKIAQLHDELKVIMRRLVDINEKNKNLIENSLEMIEFNMNFIQSTRMSPGVNNYDRNASSSYSPGYTPGGFDAKQ</sequence>
<evidence type="ECO:0000313" key="4">
    <source>
        <dbReference type="EMBL" id="MBC8557792.1"/>
    </source>
</evidence>
<protein>
    <submittedName>
        <fullName evidence="4">Flagellar protein FlgN</fullName>
    </submittedName>
</protein>
<dbReference type="InterPro" id="IPR007809">
    <property type="entry name" value="FlgN-like"/>
</dbReference>
<keyword evidence="1" id="KW-1005">Bacterial flagellum biogenesis</keyword>
<dbReference type="Gene3D" id="1.20.58.300">
    <property type="entry name" value="FlgN-like"/>
    <property type="match status" value="1"/>
</dbReference>
<dbReference type="InterPro" id="IPR036679">
    <property type="entry name" value="FlgN-like_sf"/>
</dbReference>
<keyword evidence="5" id="KW-1185">Reference proteome</keyword>
<evidence type="ECO:0000256" key="2">
    <source>
        <dbReference type="SAM" id="Coils"/>
    </source>
</evidence>
<dbReference type="Proteomes" id="UP000637513">
    <property type="component" value="Unassembled WGS sequence"/>
</dbReference>
<feature type="coiled-coil region" evidence="2">
    <location>
        <begin position="99"/>
        <end position="126"/>
    </location>
</feature>
<feature type="compositionally biased region" description="Low complexity" evidence="3">
    <location>
        <begin position="155"/>
        <end position="171"/>
    </location>
</feature>
<keyword evidence="4" id="KW-0282">Flagellum</keyword>
<name>A0ABR7MVH2_9FIRM</name>
<accession>A0ABR7MVH2</accession>
<organism evidence="4 5">
    <name type="scientific">Jutongia hominis</name>
    <dbReference type="NCBI Taxonomy" id="2763664"/>
    <lineage>
        <taxon>Bacteria</taxon>
        <taxon>Bacillati</taxon>
        <taxon>Bacillota</taxon>
        <taxon>Clostridia</taxon>
        <taxon>Lachnospirales</taxon>
        <taxon>Lachnospiraceae</taxon>
        <taxon>Jutongia</taxon>
    </lineage>
</organism>
<evidence type="ECO:0000256" key="3">
    <source>
        <dbReference type="SAM" id="MobiDB-lite"/>
    </source>
</evidence>
<comment type="caution">
    <text evidence="4">The sequence shown here is derived from an EMBL/GenBank/DDBJ whole genome shotgun (WGS) entry which is preliminary data.</text>
</comment>
<feature type="region of interest" description="Disordered" evidence="3">
    <location>
        <begin position="149"/>
        <end position="171"/>
    </location>
</feature>